<evidence type="ECO:0000256" key="1">
    <source>
        <dbReference type="SAM" id="Phobius"/>
    </source>
</evidence>
<keyword evidence="1" id="KW-1133">Transmembrane helix</keyword>
<keyword evidence="1" id="KW-0812">Transmembrane</keyword>
<gene>
    <name evidence="2" type="ORF">LX64_02857</name>
</gene>
<dbReference type="OrthoDB" id="814802at2"/>
<accession>A0A327QHU3</accession>
<proteinExistence type="predicted"/>
<sequence length="556" mass="63276">MKKFWKILLISLGVLVLIVLCTGWYLNTHWKKLLTKELKHYVLEGTDSLYTLQYSDINLNVLTGNVAIHNVHLEPDSSIYTQLLAHHKAPGLLVHLDMERLEVNHLLVWKYFMKKQAHALAFALVKPKVAVIRNDLAIDTSKHGSFYEGAKDYIRSIYIDQLLSNNIDLTYTHIREDSSKTHIKISDLSLLVKDLFVDSVTQSDPQRYLYASNFDINLAQYDYRLADSLYWIHIKDISYHAAQKNLSLGLVQFDPRYNRQQFDKKIGTQKDRFDVKFSDVNFYRMKLENILQGELVSELCTIGGGDLDIYRNRSLPLPPGNKYGSFPNQLLDKLQLPVRIDTLKAGKVDLAYTELNPKNGEKGTIQFKQINATITNITNNDTMVKKNNHCVANLNAIFMQTGKLRAKFDFTLGSPKGAFTVSGQLSNMNGKELNPVTRPLSMVAVESLHISDLDFTITGNERSATSKVKFLYEKLRISILKDDGEKLKRKGLMSMIANLMGIYKENPEPGKAVRLATGSFQRDPQKSFFNLVWKTLFVGVMNTVGTDLLKDKVAEK</sequence>
<evidence type="ECO:0000313" key="3">
    <source>
        <dbReference type="Proteomes" id="UP000249547"/>
    </source>
</evidence>
<reference evidence="2 3" key="1">
    <citation type="submission" date="2018-06" db="EMBL/GenBank/DDBJ databases">
        <title>Genomic Encyclopedia of Archaeal and Bacterial Type Strains, Phase II (KMG-II): from individual species to whole genera.</title>
        <authorList>
            <person name="Goeker M."/>
        </authorList>
    </citation>
    <scope>NUCLEOTIDE SEQUENCE [LARGE SCALE GENOMIC DNA]</scope>
    <source>
        <strain evidence="2 3">DSM 23857</strain>
    </source>
</reference>
<comment type="caution">
    <text evidence="2">The sequence shown here is derived from an EMBL/GenBank/DDBJ whole genome shotgun (WGS) entry which is preliminary data.</text>
</comment>
<keyword evidence="1" id="KW-0472">Membrane</keyword>
<keyword evidence="3" id="KW-1185">Reference proteome</keyword>
<protein>
    <recommendedName>
        <fullName evidence="4">DUF748 domain-containing protein</fullName>
    </recommendedName>
</protein>
<dbReference type="Proteomes" id="UP000249547">
    <property type="component" value="Unassembled WGS sequence"/>
</dbReference>
<evidence type="ECO:0000313" key="2">
    <source>
        <dbReference type="EMBL" id="RAJ03980.1"/>
    </source>
</evidence>
<dbReference type="EMBL" id="QLLL01000005">
    <property type="protein sequence ID" value="RAJ03980.1"/>
    <property type="molecule type" value="Genomic_DNA"/>
</dbReference>
<organism evidence="2 3">
    <name type="scientific">Chitinophaga skermanii</name>
    <dbReference type="NCBI Taxonomy" id="331697"/>
    <lineage>
        <taxon>Bacteria</taxon>
        <taxon>Pseudomonadati</taxon>
        <taxon>Bacteroidota</taxon>
        <taxon>Chitinophagia</taxon>
        <taxon>Chitinophagales</taxon>
        <taxon>Chitinophagaceae</taxon>
        <taxon>Chitinophaga</taxon>
    </lineage>
</organism>
<dbReference type="RefSeq" id="WP_111598301.1">
    <property type="nucleotide sequence ID" value="NZ_QLLL01000005.1"/>
</dbReference>
<name>A0A327QHU3_9BACT</name>
<feature type="transmembrane region" description="Helical" evidence="1">
    <location>
        <begin position="7"/>
        <end position="26"/>
    </location>
</feature>
<evidence type="ECO:0008006" key="4">
    <source>
        <dbReference type="Google" id="ProtNLM"/>
    </source>
</evidence>
<dbReference type="AlphaFoldDB" id="A0A327QHU3"/>